<keyword evidence="4" id="KW-1185">Reference proteome</keyword>
<keyword evidence="1" id="KW-0233">DNA recombination</keyword>
<comment type="caution">
    <text evidence="3">The sequence shown here is derived from an EMBL/GenBank/DDBJ whole genome shotgun (WGS) entry which is preliminary data.</text>
</comment>
<dbReference type="AlphaFoldDB" id="A0A5A9X9M9"/>
<sequence>MPDQYHWVLRNPFKTITKHLPSKQRTRNNKVFRFAEWKKFLANAPEFYRPHLEFLIMTGLSASELAGIRREDVSERAITLQRSIVLGQEKERLKNDYRFRRIPMTGAIKRVIDRIREQCSGSPHPLPMEDGTPFDGNSFRKVVWNKALKASQIAEKTPYSTRHTFCAWALTIGMNPMKQVSLMGHSSKQMVYQNYGQYVEDLEDDVEDILRYFGRDFLIKPEKKLSPLLAYGDSYGDSRSQIQINY</sequence>
<dbReference type="EMBL" id="SRSD01000011">
    <property type="protein sequence ID" value="KAA0888361.1"/>
    <property type="molecule type" value="Genomic_DNA"/>
</dbReference>
<organism evidence="3 4">
    <name type="scientific">Oryzomonas rubra</name>
    <dbReference type="NCBI Taxonomy" id="2509454"/>
    <lineage>
        <taxon>Bacteria</taxon>
        <taxon>Pseudomonadati</taxon>
        <taxon>Thermodesulfobacteriota</taxon>
        <taxon>Desulfuromonadia</taxon>
        <taxon>Geobacterales</taxon>
        <taxon>Geobacteraceae</taxon>
        <taxon>Oryzomonas</taxon>
    </lineage>
</organism>
<proteinExistence type="predicted"/>
<evidence type="ECO:0000313" key="3">
    <source>
        <dbReference type="EMBL" id="KAA0888361.1"/>
    </source>
</evidence>
<dbReference type="GO" id="GO:0015074">
    <property type="term" value="P:DNA integration"/>
    <property type="evidence" value="ECO:0007669"/>
    <property type="project" value="InterPro"/>
</dbReference>
<dbReference type="PANTHER" id="PTHR30349">
    <property type="entry name" value="PHAGE INTEGRASE-RELATED"/>
    <property type="match status" value="1"/>
</dbReference>
<evidence type="ECO:0000313" key="4">
    <source>
        <dbReference type="Proteomes" id="UP000324298"/>
    </source>
</evidence>
<dbReference type="InterPro" id="IPR002104">
    <property type="entry name" value="Integrase_catalytic"/>
</dbReference>
<dbReference type="Pfam" id="PF00589">
    <property type="entry name" value="Phage_integrase"/>
    <property type="match status" value="1"/>
</dbReference>
<dbReference type="GO" id="GO:0003677">
    <property type="term" value="F:DNA binding"/>
    <property type="evidence" value="ECO:0007669"/>
    <property type="project" value="InterPro"/>
</dbReference>
<name>A0A5A9X9M9_9BACT</name>
<evidence type="ECO:0000256" key="1">
    <source>
        <dbReference type="ARBA" id="ARBA00023172"/>
    </source>
</evidence>
<evidence type="ECO:0000259" key="2">
    <source>
        <dbReference type="PROSITE" id="PS51898"/>
    </source>
</evidence>
<dbReference type="GO" id="GO:0006310">
    <property type="term" value="P:DNA recombination"/>
    <property type="evidence" value="ECO:0007669"/>
    <property type="project" value="UniProtKB-KW"/>
</dbReference>
<dbReference type="InterPro" id="IPR050090">
    <property type="entry name" value="Tyrosine_recombinase_XerCD"/>
</dbReference>
<feature type="domain" description="Tyr recombinase" evidence="2">
    <location>
        <begin position="27"/>
        <end position="208"/>
    </location>
</feature>
<gene>
    <name evidence="3" type="ORF">ET418_16655</name>
</gene>
<dbReference type="InterPro" id="IPR011010">
    <property type="entry name" value="DNA_brk_join_enz"/>
</dbReference>
<dbReference type="Gene3D" id="1.10.443.10">
    <property type="entry name" value="Intergrase catalytic core"/>
    <property type="match status" value="1"/>
</dbReference>
<dbReference type="RefSeq" id="WP_149309529.1">
    <property type="nucleotide sequence ID" value="NZ_SRSD01000011.1"/>
</dbReference>
<dbReference type="Proteomes" id="UP000324298">
    <property type="component" value="Unassembled WGS sequence"/>
</dbReference>
<dbReference type="SUPFAM" id="SSF56349">
    <property type="entry name" value="DNA breaking-rejoining enzymes"/>
    <property type="match status" value="1"/>
</dbReference>
<dbReference type="PANTHER" id="PTHR30349:SF64">
    <property type="entry name" value="PROPHAGE INTEGRASE INTD-RELATED"/>
    <property type="match status" value="1"/>
</dbReference>
<accession>A0A5A9X9M9</accession>
<protein>
    <recommendedName>
        <fullName evidence="2">Tyr recombinase domain-containing protein</fullName>
    </recommendedName>
</protein>
<dbReference type="OrthoDB" id="5391994at2"/>
<reference evidence="3 4" key="1">
    <citation type="submission" date="2019-04" db="EMBL/GenBank/DDBJ databases">
        <title>Geobacter ruber sp. nov., ferric-reducing bacteria isolated from paddy soil.</title>
        <authorList>
            <person name="Xu Z."/>
            <person name="Masuda Y."/>
            <person name="Itoh H."/>
            <person name="Senoo K."/>
        </authorList>
    </citation>
    <scope>NUCLEOTIDE SEQUENCE [LARGE SCALE GENOMIC DNA]</scope>
    <source>
        <strain evidence="3 4">Red88</strain>
    </source>
</reference>
<dbReference type="InterPro" id="IPR013762">
    <property type="entry name" value="Integrase-like_cat_sf"/>
</dbReference>
<dbReference type="PROSITE" id="PS51898">
    <property type="entry name" value="TYR_RECOMBINASE"/>
    <property type="match status" value="1"/>
</dbReference>